<reference evidence="3" key="1">
    <citation type="journal article" date="2020" name="mSystems">
        <title>Genome- and Community-Level Interaction Insights into Carbon Utilization and Element Cycling Functions of Hydrothermarchaeota in Hydrothermal Sediment.</title>
        <authorList>
            <person name="Zhou Z."/>
            <person name="Liu Y."/>
            <person name="Xu W."/>
            <person name="Pan J."/>
            <person name="Luo Z.H."/>
            <person name="Li M."/>
        </authorList>
    </citation>
    <scope>NUCLEOTIDE SEQUENCE [LARGE SCALE GENOMIC DNA]</scope>
    <source>
        <strain evidence="3">SpSt-573</strain>
    </source>
</reference>
<sequence>MNIAVYSHYFTPEIGAPSARIHDLAKIWVKAGHAVDVITCFPNHPTGRMYPGYTLGWYMKEKLDDICVHRHRTYITPNSGIFKKTLGHISYLPSALMLSNRRVGRPDVVIGTSPTFFAAMAAAFTSMQRNAPFIMEIRDLWPAIFVELGVLRNPQLIRSLEMLELWLYHRATKLVTVTEAFRKNLIERGIAPEKIHNIPNGADPDFWTPASEISPLRMELGLENRFVVLYIGAHGISHALFRLLEAADRLKNTPEIRFVFVGDGAEKTALMAKANELGLNNVLFHNSVDKFGVRNFYGLADVCLVPLRKIPLFDAFLPSKMFEIMAMERPIIGSVRGEAAEILNRSHAAVVVEPEDSAAIAEAVHYLYLHKEKAEMMGKQGRKFVIKQYSRAVLAEKYEHVMHEAIEEHQRRKR</sequence>
<dbReference type="EMBL" id="DSYK01000294">
    <property type="protein sequence ID" value="HGS21362.1"/>
    <property type="molecule type" value="Genomic_DNA"/>
</dbReference>
<dbReference type="PANTHER" id="PTHR45947:SF3">
    <property type="entry name" value="SULFOQUINOVOSYL TRANSFERASE SQD2"/>
    <property type="match status" value="1"/>
</dbReference>
<dbReference type="AlphaFoldDB" id="A0A7C4KGQ0"/>
<evidence type="ECO:0000313" key="3">
    <source>
        <dbReference type="EMBL" id="HGS21362.1"/>
    </source>
</evidence>
<protein>
    <submittedName>
        <fullName evidence="3">Glycosyltransferase WbuB</fullName>
    </submittedName>
</protein>
<gene>
    <name evidence="3" type="ORF">ENT37_05790</name>
</gene>
<dbReference type="CDD" id="cd03794">
    <property type="entry name" value="GT4_WbuB-like"/>
    <property type="match status" value="1"/>
</dbReference>
<evidence type="ECO:0000259" key="2">
    <source>
        <dbReference type="Pfam" id="PF13579"/>
    </source>
</evidence>
<dbReference type="InterPro" id="IPR050194">
    <property type="entry name" value="Glycosyltransferase_grp1"/>
</dbReference>
<dbReference type="Pfam" id="PF13579">
    <property type="entry name" value="Glyco_trans_4_4"/>
    <property type="match status" value="1"/>
</dbReference>
<dbReference type="PANTHER" id="PTHR45947">
    <property type="entry name" value="SULFOQUINOVOSYL TRANSFERASE SQD2"/>
    <property type="match status" value="1"/>
</dbReference>
<comment type="caution">
    <text evidence="3">The sequence shown here is derived from an EMBL/GenBank/DDBJ whole genome shotgun (WGS) entry which is preliminary data.</text>
</comment>
<keyword evidence="3" id="KW-0808">Transferase</keyword>
<dbReference type="SUPFAM" id="SSF53756">
    <property type="entry name" value="UDP-Glycosyltransferase/glycogen phosphorylase"/>
    <property type="match status" value="1"/>
</dbReference>
<feature type="domain" description="Glycosyl transferase family 1" evidence="1">
    <location>
        <begin position="223"/>
        <end position="383"/>
    </location>
</feature>
<evidence type="ECO:0000259" key="1">
    <source>
        <dbReference type="Pfam" id="PF00534"/>
    </source>
</evidence>
<organism evidence="3">
    <name type="scientific">Anaerolinea thermolimosa</name>
    <dbReference type="NCBI Taxonomy" id="229919"/>
    <lineage>
        <taxon>Bacteria</taxon>
        <taxon>Bacillati</taxon>
        <taxon>Chloroflexota</taxon>
        <taxon>Anaerolineae</taxon>
        <taxon>Anaerolineales</taxon>
        <taxon>Anaerolineaceae</taxon>
        <taxon>Anaerolinea</taxon>
    </lineage>
</organism>
<feature type="domain" description="Glycosyltransferase subfamily 4-like N-terminal" evidence="2">
    <location>
        <begin position="16"/>
        <end position="201"/>
    </location>
</feature>
<proteinExistence type="predicted"/>
<dbReference type="InterPro" id="IPR001296">
    <property type="entry name" value="Glyco_trans_1"/>
</dbReference>
<dbReference type="GO" id="GO:0016758">
    <property type="term" value="F:hexosyltransferase activity"/>
    <property type="evidence" value="ECO:0007669"/>
    <property type="project" value="TreeGrafter"/>
</dbReference>
<accession>A0A7C4KGQ0</accession>
<dbReference type="Pfam" id="PF00534">
    <property type="entry name" value="Glycos_transf_1"/>
    <property type="match status" value="1"/>
</dbReference>
<dbReference type="InterPro" id="IPR028098">
    <property type="entry name" value="Glyco_trans_4-like_N"/>
</dbReference>
<name>A0A7C4KGQ0_9CHLR</name>
<dbReference type="Gene3D" id="3.40.50.2000">
    <property type="entry name" value="Glycogen Phosphorylase B"/>
    <property type="match status" value="2"/>
</dbReference>